<dbReference type="EMBL" id="BAFE01000060">
    <property type="protein sequence ID" value="GAB48792.1"/>
    <property type="molecule type" value="Genomic_DNA"/>
</dbReference>
<evidence type="ECO:0000256" key="1">
    <source>
        <dbReference type="SAM" id="MobiDB-lite"/>
    </source>
</evidence>
<comment type="caution">
    <text evidence="2">The sequence shown here is derived from an EMBL/GenBank/DDBJ whole genome shotgun (WGS) entry which is preliminary data.</text>
</comment>
<gene>
    <name evidence="2" type="ORF">MOPEL_082_00010</name>
</gene>
<dbReference type="AlphaFoldDB" id="H5UST4"/>
<protein>
    <recommendedName>
        <fullName evidence="4">DUF4062 domain-containing protein</fullName>
    </recommendedName>
</protein>
<dbReference type="STRING" id="1089455.MOPEL_082_00010"/>
<evidence type="ECO:0000313" key="2">
    <source>
        <dbReference type="EMBL" id="GAB48792.1"/>
    </source>
</evidence>
<sequence length="231" mass="25408">MSYPCTAFEVLISSPSDVTTDTLATIRHAIARWNAQMGKATSTVVIPVAWGEDAVAEFGGRPQGLINDQLTDRADACLAIFRDKLGSPTGEAVSGTWEEIERLDAAGKPVGILRDASARPAATGTSDVEELLRLNKHMEEHTYSRALVLPFTDKAELQDHISQFLTRFTSQAERTAEHERTTLPAETDPALGVWPRIESSEYIETDSKGRTKTRRRHELVLSNQTGRPVHG</sequence>
<feature type="non-terminal residue" evidence="2">
    <location>
        <position position="231"/>
    </location>
</feature>
<feature type="region of interest" description="Disordered" evidence="1">
    <location>
        <begin position="172"/>
        <end position="191"/>
    </location>
</feature>
<accession>H5UST4</accession>
<dbReference type="eggNOG" id="COG5635">
    <property type="taxonomic scope" value="Bacteria"/>
</dbReference>
<dbReference type="OrthoDB" id="9784936at2"/>
<name>H5UST4_9MICO</name>
<proteinExistence type="predicted"/>
<evidence type="ECO:0000313" key="3">
    <source>
        <dbReference type="Proteomes" id="UP000004367"/>
    </source>
</evidence>
<dbReference type="Proteomes" id="UP000004367">
    <property type="component" value="Unassembled WGS sequence"/>
</dbReference>
<keyword evidence="3" id="KW-1185">Reference proteome</keyword>
<reference evidence="2 3" key="1">
    <citation type="submission" date="2012-02" db="EMBL/GenBank/DDBJ databases">
        <title>Whole genome shotgun sequence of Mobilicoccus pelagius NBRC 104925.</title>
        <authorList>
            <person name="Yoshida Y."/>
            <person name="Hosoyama A."/>
            <person name="Tsuchikane K."/>
            <person name="Katsumata H."/>
            <person name="Yamazaki S."/>
            <person name="Fujita N."/>
        </authorList>
    </citation>
    <scope>NUCLEOTIDE SEQUENCE [LARGE SCALE GENOMIC DNA]</scope>
    <source>
        <strain evidence="2 3">NBRC 104925</strain>
    </source>
</reference>
<evidence type="ECO:0008006" key="4">
    <source>
        <dbReference type="Google" id="ProtNLM"/>
    </source>
</evidence>
<organism evidence="2 3">
    <name type="scientific">Mobilicoccus pelagius NBRC 104925</name>
    <dbReference type="NCBI Taxonomy" id="1089455"/>
    <lineage>
        <taxon>Bacteria</taxon>
        <taxon>Bacillati</taxon>
        <taxon>Actinomycetota</taxon>
        <taxon>Actinomycetes</taxon>
        <taxon>Micrococcales</taxon>
        <taxon>Dermatophilaceae</taxon>
        <taxon>Mobilicoccus</taxon>
    </lineage>
</organism>